<reference evidence="2" key="2">
    <citation type="submission" date="2019-02" db="EMBL/GenBank/DDBJ databases">
        <title>Granulicella sibirica sp. nov., a psychrotolerant acidobacterium isolated from an organic soil layer in forested tundra, West Siberia.</title>
        <authorList>
            <person name="Oshkin I.Y."/>
            <person name="Kulichevskaya I.S."/>
            <person name="Rijpstra W.I.C."/>
            <person name="Sinninghe Damste J.S."/>
            <person name="Rakitin A.L."/>
            <person name="Ravin N.V."/>
            <person name="Dedysh S.N."/>
        </authorList>
    </citation>
    <scope>NUCLEOTIDE SEQUENCE [LARGE SCALE GENOMIC DNA]</scope>
    <source>
        <strain evidence="2">AF10</strain>
    </source>
</reference>
<keyword evidence="2" id="KW-1185">Reference proteome</keyword>
<evidence type="ECO:0008006" key="3">
    <source>
        <dbReference type="Google" id="ProtNLM"/>
    </source>
</evidence>
<dbReference type="OrthoDB" id="7412671at2"/>
<dbReference type="AlphaFoldDB" id="A0A4Q0TA40"/>
<dbReference type="Proteomes" id="UP000289437">
    <property type="component" value="Unassembled WGS sequence"/>
</dbReference>
<evidence type="ECO:0000313" key="1">
    <source>
        <dbReference type="EMBL" id="RXH58501.1"/>
    </source>
</evidence>
<proteinExistence type="predicted"/>
<dbReference type="RefSeq" id="WP_128912484.1">
    <property type="nucleotide sequence ID" value="NZ_RDSM01000001.1"/>
</dbReference>
<name>A0A4Q0TA40_9BACT</name>
<organism evidence="1 2">
    <name type="scientific">Granulicella sibirica</name>
    <dbReference type="NCBI Taxonomy" id="2479048"/>
    <lineage>
        <taxon>Bacteria</taxon>
        <taxon>Pseudomonadati</taxon>
        <taxon>Acidobacteriota</taxon>
        <taxon>Terriglobia</taxon>
        <taxon>Terriglobales</taxon>
        <taxon>Acidobacteriaceae</taxon>
        <taxon>Granulicella</taxon>
    </lineage>
</organism>
<comment type="caution">
    <text evidence="1">The sequence shown here is derived from an EMBL/GenBank/DDBJ whole genome shotgun (WGS) entry which is preliminary data.</text>
</comment>
<gene>
    <name evidence="1" type="ORF">GRAN_1811</name>
</gene>
<accession>A0A4Q0TA40</accession>
<sequence>MNQTVALDAPVRLKSYEGPWKGQLLLACGKCQRKLKKDEFGDEHGLGKLKKALRQRSRRDEAGLQLLVIRTQCLSVCPKRGVAVCTQAQVGTGRCTIVRTGEDVDALYAECKADERSEALALAAFGSPGLGDRKKKRQTR</sequence>
<evidence type="ECO:0000313" key="2">
    <source>
        <dbReference type="Proteomes" id="UP000289437"/>
    </source>
</evidence>
<reference evidence="1 2" key="1">
    <citation type="submission" date="2018-11" db="EMBL/GenBank/DDBJ databases">
        <authorList>
            <person name="Mardanov A.V."/>
            <person name="Ravin N.V."/>
            <person name="Dedysh S.N."/>
        </authorList>
    </citation>
    <scope>NUCLEOTIDE SEQUENCE [LARGE SCALE GENOMIC DNA]</scope>
    <source>
        <strain evidence="1 2">AF10</strain>
    </source>
</reference>
<protein>
    <recommendedName>
        <fullName evidence="3">(2Fe-2S) ferredoxin domain-containing protein</fullName>
    </recommendedName>
</protein>
<dbReference type="EMBL" id="RDSM01000001">
    <property type="protein sequence ID" value="RXH58501.1"/>
    <property type="molecule type" value="Genomic_DNA"/>
</dbReference>